<gene>
    <name evidence="1" type="ORF">AZ34_10490</name>
</gene>
<dbReference type="AlphaFoldDB" id="A0A016XHT3"/>
<dbReference type="InterPro" id="IPR010270">
    <property type="entry name" value="Phage_P2_GpM"/>
</dbReference>
<sequence>MRHGPAQTRPQVAATALAVSSPFSAQGNAYQLMLAQLAEHRAALKEIKSVERKAEFKAAILPVYDAWVDGVLASDKPGEDFVFTTALIWHIDAGHYARAWQLARHALAHAMPLPPTYERDLATALIDEYAWAFLAGKMTAAEALEILPQVLETTQPFDAPDQARSKLHKALAYALLGREQGAQEVDYEALPLQALQSALPLLRRALELDQQAGVKKDIERVERNLAKKEPPPA</sequence>
<evidence type="ECO:0000313" key="2">
    <source>
        <dbReference type="Proteomes" id="UP000023268"/>
    </source>
</evidence>
<protein>
    <submittedName>
        <fullName evidence="1">Small terminase subunit</fullName>
    </submittedName>
</protein>
<accession>A0A016XHT3</accession>
<evidence type="ECO:0000313" key="1">
    <source>
        <dbReference type="EMBL" id="EYC51460.1"/>
    </source>
</evidence>
<name>A0A016XHT3_9BURK</name>
<reference evidence="1 2" key="1">
    <citation type="submission" date="2014-02" db="EMBL/GenBank/DDBJ databases">
        <title>Draft Genome of Hylemonella gracilis isolated from the Niagara River.</title>
        <authorList>
            <person name="Pawlowski D.R."/>
            <person name="Koudelka G.B."/>
        </authorList>
    </citation>
    <scope>NUCLEOTIDE SEQUENCE [LARGE SCALE GENOMIC DNA]</scope>
    <source>
        <strain evidence="1 2">Niagara R</strain>
    </source>
</reference>
<dbReference type="STRING" id="1458275.AZ34_10490"/>
<dbReference type="GO" id="GO:0004519">
    <property type="term" value="F:endonuclease activity"/>
    <property type="evidence" value="ECO:0007669"/>
    <property type="project" value="InterPro"/>
</dbReference>
<comment type="caution">
    <text evidence="1">The sequence shown here is derived from an EMBL/GenBank/DDBJ whole genome shotgun (WGS) entry which is preliminary data.</text>
</comment>
<dbReference type="GO" id="GO:0003677">
    <property type="term" value="F:DNA binding"/>
    <property type="evidence" value="ECO:0007669"/>
    <property type="project" value="InterPro"/>
</dbReference>
<dbReference type="eggNOG" id="ENOG5030DH1">
    <property type="taxonomic scope" value="Bacteria"/>
</dbReference>
<proteinExistence type="predicted"/>
<dbReference type="EMBL" id="JEMG01000001">
    <property type="protein sequence ID" value="EYC51460.1"/>
    <property type="molecule type" value="Genomic_DNA"/>
</dbReference>
<dbReference type="Proteomes" id="UP000023268">
    <property type="component" value="Unassembled WGS sequence"/>
</dbReference>
<organism evidence="1 2">
    <name type="scientific">Hylemonella gracilis str. Niagara R</name>
    <dbReference type="NCBI Taxonomy" id="1458275"/>
    <lineage>
        <taxon>Bacteria</taxon>
        <taxon>Pseudomonadati</taxon>
        <taxon>Pseudomonadota</taxon>
        <taxon>Betaproteobacteria</taxon>
        <taxon>Burkholderiales</taxon>
        <taxon>Comamonadaceae</taxon>
        <taxon>Hylemonella</taxon>
    </lineage>
</organism>
<dbReference type="Pfam" id="PF05944">
    <property type="entry name" value="Phage_term_smal"/>
    <property type="match status" value="1"/>
</dbReference>